<evidence type="ECO:0000313" key="6">
    <source>
        <dbReference type="EMBL" id="WUI83497.1"/>
    </source>
</evidence>
<evidence type="ECO:0000313" key="4">
    <source>
        <dbReference type="EMBL" id="WUI83047.1"/>
    </source>
</evidence>
<dbReference type="RefSeq" id="WP_328371619.1">
    <property type="nucleotide sequence ID" value="NZ_CP107941.1"/>
</dbReference>
<protein>
    <submittedName>
        <fullName evidence="5">Transposase</fullName>
    </submittedName>
</protein>
<evidence type="ECO:0000256" key="1">
    <source>
        <dbReference type="ARBA" id="ARBA00001968"/>
    </source>
</evidence>
<name>A0ABZ1PHD1_9ACTN</name>
<feature type="domain" description="DDE Tnp4" evidence="3">
    <location>
        <begin position="80"/>
        <end position="237"/>
    </location>
</feature>
<accession>A0ABZ1PHD1</accession>
<evidence type="ECO:0000259" key="3">
    <source>
        <dbReference type="Pfam" id="PF13359"/>
    </source>
</evidence>
<proteinExistence type="predicted"/>
<comment type="cofactor">
    <cofactor evidence="1">
        <name>a divalent metal cation</name>
        <dbReference type="ChEBI" id="CHEBI:60240"/>
    </cofactor>
</comment>
<dbReference type="EMBL" id="CP107941">
    <property type="protein sequence ID" value="WUI83488.1"/>
    <property type="molecule type" value="Genomic_DNA"/>
</dbReference>
<evidence type="ECO:0000313" key="5">
    <source>
        <dbReference type="EMBL" id="WUI83488.1"/>
    </source>
</evidence>
<sequence>MKSRWRKLPDLSATLIVLAVLRHGERPADLAAAYGVSHHSVRRWVKQVVTVLARMAPRLDRVLAARKRALTSTDDPIVLLDGTCIPVHTPTGRAEKQFWCPKHKAHHLRVITLTDHRGRLLWASAAQPARLHEATHAKRLHLPPRLRRHHLTVICDRFHTRLDDQPNTNPSVIVGRRACRNHTLTPAEKNTNALIARERVANEHAHAHLKNWRILHRLRRDWRRDATTLVRALLVLTHAEITR</sequence>
<dbReference type="Proteomes" id="UP001346877">
    <property type="component" value="Chromosome"/>
</dbReference>
<keyword evidence="7" id="KW-1185">Reference proteome</keyword>
<organism evidence="5 7">
    <name type="scientific">Micromonospora zamorensis</name>
    <dbReference type="NCBI Taxonomy" id="709883"/>
    <lineage>
        <taxon>Bacteria</taxon>
        <taxon>Bacillati</taxon>
        <taxon>Actinomycetota</taxon>
        <taxon>Actinomycetes</taxon>
        <taxon>Micromonosporales</taxon>
        <taxon>Micromonosporaceae</taxon>
        <taxon>Micromonospora</taxon>
    </lineage>
</organism>
<dbReference type="InterPro" id="IPR010921">
    <property type="entry name" value="Trp_repressor/repl_initiator"/>
</dbReference>
<gene>
    <name evidence="4" type="ORF">OG375_01270</name>
    <name evidence="5" type="ORF">OG375_03700</name>
    <name evidence="6" type="ORF">OG375_03745</name>
</gene>
<dbReference type="Pfam" id="PF13359">
    <property type="entry name" value="DDE_Tnp_4"/>
    <property type="match status" value="1"/>
</dbReference>
<dbReference type="SUPFAM" id="SSF48295">
    <property type="entry name" value="TrpR-like"/>
    <property type="match status" value="1"/>
</dbReference>
<keyword evidence="2" id="KW-0479">Metal-binding</keyword>
<reference evidence="5 7" key="1">
    <citation type="submission" date="2022-10" db="EMBL/GenBank/DDBJ databases">
        <title>The complete genomes of actinobacterial strains from the NBC collection.</title>
        <authorList>
            <person name="Joergensen T.S."/>
            <person name="Alvarez Arevalo M."/>
            <person name="Sterndorff E.B."/>
            <person name="Faurdal D."/>
            <person name="Vuksanovic O."/>
            <person name="Mourched A.-S."/>
            <person name="Charusanti P."/>
            <person name="Shaw S."/>
            <person name="Blin K."/>
            <person name="Weber T."/>
        </authorList>
    </citation>
    <scope>NUCLEOTIDE SEQUENCE [LARGE SCALE GENOMIC DNA]</scope>
    <source>
        <strain evidence="5 7">NBC_00396</strain>
    </source>
</reference>
<evidence type="ECO:0000313" key="7">
    <source>
        <dbReference type="Proteomes" id="UP001346877"/>
    </source>
</evidence>
<dbReference type="EMBL" id="CP107941">
    <property type="protein sequence ID" value="WUI83047.1"/>
    <property type="molecule type" value="Genomic_DNA"/>
</dbReference>
<evidence type="ECO:0000256" key="2">
    <source>
        <dbReference type="ARBA" id="ARBA00022723"/>
    </source>
</evidence>
<dbReference type="InterPro" id="IPR027806">
    <property type="entry name" value="HARBI1_dom"/>
</dbReference>
<dbReference type="EMBL" id="CP107941">
    <property type="protein sequence ID" value="WUI83497.1"/>
    <property type="molecule type" value="Genomic_DNA"/>
</dbReference>